<name>A0A9Q3HPE2_9BASI</name>
<protein>
    <recommendedName>
        <fullName evidence="1">Integrase zinc-binding domain-containing protein</fullName>
    </recommendedName>
</protein>
<sequence length="199" mass="23455">MKTPTRHMLIWQISIQDYTGNLTIVHKSGNIHKNYDGFSRWALPNTPENPAYVPADAETPIPIEGINITDLGTEFFEEDRESYKQDKNFHIFTSLLDKDCKDTSLSNSSDDIWKKSYGNGRFHLFDGILYHRSKHTCVMFLFSKILINKISIEFHDNIYSKNISEEKPMEKIKTCAWWPSWRKDVIENCHRCDWFQKDN</sequence>
<accession>A0A9Q3HPE2</accession>
<dbReference type="EMBL" id="AVOT02021541">
    <property type="protein sequence ID" value="MBW0510414.1"/>
    <property type="molecule type" value="Genomic_DNA"/>
</dbReference>
<proteinExistence type="predicted"/>
<comment type="caution">
    <text evidence="2">The sequence shown here is derived from an EMBL/GenBank/DDBJ whole genome shotgun (WGS) entry which is preliminary data.</text>
</comment>
<dbReference type="Gene3D" id="1.10.340.70">
    <property type="match status" value="1"/>
</dbReference>
<keyword evidence="3" id="KW-1185">Reference proteome</keyword>
<dbReference type="OrthoDB" id="3095879at2759"/>
<organism evidence="2 3">
    <name type="scientific">Austropuccinia psidii MF-1</name>
    <dbReference type="NCBI Taxonomy" id="1389203"/>
    <lineage>
        <taxon>Eukaryota</taxon>
        <taxon>Fungi</taxon>
        <taxon>Dikarya</taxon>
        <taxon>Basidiomycota</taxon>
        <taxon>Pucciniomycotina</taxon>
        <taxon>Pucciniomycetes</taxon>
        <taxon>Pucciniales</taxon>
        <taxon>Sphaerophragmiaceae</taxon>
        <taxon>Austropuccinia</taxon>
    </lineage>
</organism>
<gene>
    <name evidence="2" type="ORF">O181_050129</name>
</gene>
<dbReference type="Proteomes" id="UP000765509">
    <property type="component" value="Unassembled WGS sequence"/>
</dbReference>
<evidence type="ECO:0000259" key="1">
    <source>
        <dbReference type="Pfam" id="PF17921"/>
    </source>
</evidence>
<evidence type="ECO:0000313" key="2">
    <source>
        <dbReference type="EMBL" id="MBW0510414.1"/>
    </source>
</evidence>
<dbReference type="InterPro" id="IPR041588">
    <property type="entry name" value="Integrase_H2C2"/>
</dbReference>
<feature type="domain" description="Integrase zinc-binding" evidence="1">
    <location>
        <begin position="146"/>
        <end position="197"/>
    </location>
</feature>
<reference evidence="2" key="1">
    <citation type="submission" date="2021-03" db="EMBL/GenBank/DDBJ databases">
        <title>Draft genome sequence of rust myrtle Austropuccinia psidii MF-1, a brazilian biotype.</title>
        <authorList>
            <person name="Quecine M.C."/>
            <person name="Pachon D.M.R."/>
            <person name="Bonatelli M.L."/>
            <person name="Correr F.H."/>
            <person name="Franceschini L.M."/>
            <person name="Leite T.F."/>
            <person name="Margarido G.R.A."/>
            <person name="Almeida C.A."/>
            <person name="Ferrarezi J.A."/>
            <person name="Labate C.A."/>
        </authorList>
    </citation>
    <scope>NUCLEOTIDE SEQUENCE</scope>
    <source>
        <strain evidence="2">MF-1</strain>
    </source>
</reference>
<dbReference type="Pfam" id="PF17921">
    <property type="entry name" value="Integrase_H2C2"/>
    <property type="match status" value="1"/>
</dbReference>
<dbReference type="AlphaFoldDB" id="A0A9Q3HPE2"/>
<evidence type="ECO:0000313" key="3">
    <source>
        <dbReference type="Proteomes" id="UP000765509"/>
    </source>
</evidence>